<keyword evidence="2" id="KW-1185">Reference proteome</keyword>
<dbReference type="EMBL" id="SWFT01000076">
    <property type="protein sequence ID" value="KAA8902974.1"/>
    <property type="molecule type" value="Genomic_DNA"/>
</dbReference>
<dbReference type="Gene3D" id="2.60.120.330">
    <property type="entry name" value="B-lactam Antibiotic, Isopenicillin N Synthase, Chain"/>
    <property type="match status" value="1"/>
</dbReference>
<dbReference type="OMA" id="LYIHSRT"/>
<dbReference type="AlphaFoldDB" id="A0A642UW36"/>
<comment type="caution">
    <text evidence="1">The sequence shown here is derived from an EMBL/GenBank/DDBJ whole genome shotgun (WGS) entry which is preliminary data.</text>
</comment>
<dbReference type="Proteomes" id="UP000449547">
    <property type="component" value="Unassembled WGS sequence"/>
</dbReference>
<sequence>MTAVTVSYHDLQQGVPQQTLADAFGPDSLGIIIINDLPPEFVRLRQRVLRSASALAHLPQDELAKLEVEKSTWLVGWSCGKEMLAPGKPDTHKGSWYVNTAFHHDPSQEAPNLGPEFDDKYPTYTTANVWPHPGLPGMASFEPDLKALVNIIIDTAELVARNCDRYCQQELTDYPQGYLERVVRESSCSKARLLHYFPMEANANPDDWCTEHLDHSCLTGLTSAMFIDENDNDAELAKCPDPDAGLYIRDRHGNPVKVSIPPHSLAFQTGSTLQEVSHGQFQAVYHKVRGAAVPGVARNTLAVFCQPNLNEPVNSKENFAEYASRVIDGFH</sequence>
<dbReference type="OrthoDB" id="438224at2759"/>
<dbReference type="PANTHER" id="PTHR48420:SF1">
    <property type="entry name" value="NON-HAEM DIOXYGENASE N-TERMINAL DOMAIN-CONTAINING PROTEIN"/>
    <property type="match status" value="1"/>
</dbReference>
<reference evidence="1 2" key="1">
    <citation type="submission" date="2019-07" db="EMBL/GenBank/DDBJ databases">
        <title>Genome assembly of two rare yeast pathogens: Diutina rugosa and Trichomonascus ciferrii.</title>
        <authorList>
            <person name="Mixao V."/>
            <person name="Saus E."/>
            <person name="Hansen A."/>
            <person name="Lass-Flor C."/>
            <person name="Gabaldon T."/>
        </authorList>
    </citation>
    <scope>NUCLEOTIDE SEQUENCE [LARGE SCALE GENOMIC DNA]</scope>
    <source>
        <strain evidence="1 2">CBS 613</strain>
    </source>
</reference>
<gene>
    <name evidence="1" type="ORF">DIURU_002575</name>
</gene>
<accession>A0A642UW36</accession>
<protein>
    <recommendedName>
        <fullName evidence="3">Isopenicillin N synthase-like Fe(2+) 2OG dioxygenase domain-containing protein</fullName>
    </recommendedName>
</protein>
<evidence type="ECO:0000313" key="2">
    <source>
        <dbReference type="Proteomes" id="UP000449547"/>
    </source>
</evidence>
<dbReference type="PANTHER" id="PTHR48420">
    <property type="entry name" value="NON-HAEM DIOXYGENASE N-TERMINAL DOMAIN-CONTAINING PROTEIN"/>
    <property type="match status" value="1"/>
</dbReference>
<dbReference type="InterPro" id="IPR027443">
    <property type="entry name" value="IPNS-like_sf"/>
</dbReference>
<dbReference type="RefSeq" id="XP_034012590.1">
    <property type="nucleotide sequence ID" value="XM_034155241.1"/>
</dbReference>
<evidence type="ECO:0000313" key="1">
    <source>
        <dbReference type="EMBL" id="KAA8902974.1"/>
    </source>
</evidence>
<organism evidence="1 2">
    <name type="scientific">Diutina rugosa</name>
    <name type="common">Yeast</name>
    <name type="synonym">Candida rugosa</name>
    <dbReference type="NCBI Taxonomy" id="5481"/>
    <lineage>
        <taxon>Eukaryota</taxon>
        <taxon>Fungi</taxon>
        <taxon>Dikarya</taxon>
        <taxon>Ascomycota</taxon>
        <taxon>Saccharomycotina</taxon>
        <taxon>Pichiomycetes</taxon>
        <taxon>Debaryomycetaceae</taxon>
        <taxon>Diutina</taxon>
    </lineage>
</organism>
<evidence type="ECO:0008006" key="3">
    <source>
        <dbReference type="Google" id="ProtNLM"/>
    </source>
</evidence>
<name>A0A642UW36_DIURU</name>
<proteinExistence type="predicted"/>
<dbReference type="SUPFAM" id="SSF51197">
    <property type="entry name" value="Clavaminate synthase-like"/>
    <property type="match status" value="1"/>
</dbReference>
<dbReference type="GeneID" id="54781226"/>
<dbReference type="VEuPathDB" id="FungiDB:DIURU_002575"/>